<protein>
    <submittedName>
        <fullName evidence="2">Signal peptide</fullName>
    </submittedName>
</protein>
<reference evidence="2 3" key="1">
    <citation type="submission" date="2018-06" db="EMBL/GenBank/DDBJ databases">
        <authorList>
            <consortium name="Pathogen Informatics"/>
            <person name="Doyle S."/>
        </authorList>
    </citation>
    <scope>NUCLEOTIDE SEQUENCE [LARGE SCALE GENOMIC DNA]</scope>
    <source>
        <strain evidence="2 3">NCTC13767</strain>
    </source>
</reference>
<evidence type="ECO:0000313" key="3">
    <source>
        <dbReference type="Proteomes" id="UP000254510"/>
    </source>
</evidence>
<feature type="transmembrane region" description="Helical" evidence="1">
    <location>
        <begin position="40"/>
        <end position="57"/>
    </location>
</feature>
<keyword evidence="1" id="KW-0472">Membrane</keyword>
<evidence type="ECO:0000256" key="1">
    <source>
        <dbReference type="SAM" id="Phobius"/>
    </source>
</evidence>
<keyword evidence="1" id="KW-1133">Transmembrane helix</keyword>
<sequence>MSSAKTTKAFSEFYAEYPELNGLIEHLQDIAGYSNDKLKLTIYTFGFLLWFLCYHGFK</sequence>
<gene>
    <name evidence="2" type="ORF">NCTC13767_02182</name>
</gene>
<accession>A0A380K7Q9</accession>
<evidence type="ECO:0000313" key="2">
    <source>
        <dbReference type="EMBL" id="SUN61102.1"/>
    </source>
</evidence>
<keyword evidence="1" id="KW-0812">Transmembrane</keyword>
<organism evidence="2 3">
    <name type="scientific">Streptococcus gallolyticus</name>
    <dbReference type="NCBI Taxonomy" id="315405"/>
    <lineage>
        <taxon>Bacteria</taxon>
        <taxon>Bacillati</taxon>
        <taxon>Bacillota</taxon>
        <taxon>Bacilli</taxon>
        <taxon>Lactobacillales</taxon>
        <taxon>Streptococcaceae</taxon>
        <taxon>Streptococcus</taxon>
    </lineage>
</organism>
<dbReference type="EMBL" id="UHFM01000006">
    <property type="protein sequence ID" value="SUN61102.1"/>
    <property type="molecule type" value="Genomic_DNA"/>
</dbReference>
<name>A0A380K7Q9_9STRE</name>
<dbReference type="AlphaFoldDB" id="A0A380K7Q9"/>
<proteinExistence type="predicted"/>
<dbReference type="Proteomes" id="UP000254510">
    <property type="component" value="Unassembled WGS sequence"/>
</dbReference>